<sequence>MKIRPLYSCILILALLLGSASCAKKIVYSTPGAKPASGLPGHKAADPQKALQRYTKYLETSRVGDPGRSEAWRNTVGSAVQLGEYDLAEKNLQAWQAENKTATSSWDWNQANAQLLLARKGKDAYVGYLIDLAGRTDLDWTTREAAGMELVDHFWAIPEYGLAFDTMSFIYKAAPDDGTKSALEADALRRAESLQADELHKILAGALDADPSVYPWSMVVWARSMKLLTQDRDNWPAVWPSLSTIVRGGGLANKEFFAAQLRALEQQMGVVRQSLVLLLPLSGPYSQVGWKIAKGADTAWRESRAQTEAPAIKLINTESPTFLEELRAVSGVPIIGGPLRKEIWGQIRLAGLHRTSRFLTFMPSVEDEGKEAWRFFSTPADQVRAVIRGCEQLGITSYAILHPQDRFGTAMADIFREQAGILGARIATTRGYDIQNPPTWGKAVAAILGASGAKDTLNPEPPFQAVFLPDSLFRVQQLAPLFHYYEETRLIFLGPQLWGQSLNESNLETQYFDLTLFPGAWSTDLASQSAQSLKRGMEESGGEEADMWAALGYDFVRFTALLGGGQSSVSAFNQALAEAASRMPWTLAPMHWDAGQASQDLFLFQPTRSGMIRADMDKIRQAREQRQIRREERRIQLQNKKQQG</sequence>
<proteinExistence type="predicted"/>
<evidence type="ECO:0000256" key="1">
    <source>
        <dbReference type="SAM" id="MobiDB-lite"/>
    </source>
</evidence>
<dbReference type="PROSITE" id="PS51257">
    <property type="entry name" value="PROKAR_LIPOPROTEIN"/>
    <property type="match status" value="1"/>
</dbReference>
<dbReference type="RefSeq" id="WP_092190413.1">
    <property type="nucleotide sequence ID" value="NZ_FOTO01000003.1"/>
</dbReference>
<keyword evidence="2" id="KW-0732">Signal</keyword>
<reference evidence="3 4" key="1">
    <citation type="submission" date="2016-10" db="EMBL/GenBank/DDBJ databases">
        <authorList>
            <person name="Varghese N."/>
            <person name="Submissions S."/>
        </authorList>
    </citation>
    <scope>NUCLEOTIDE SEQUENCE [LARGE SCALE GENOMIC DNA]</scope>
    <source>
        <strain evidence="3 4">DSM 1741</strain>
    </source>
</reference>
<evidence type="ECO:0000313" key="4">
    <source>
        <dbReference type="Proteomes" id="UP000199581"/>
    </source>
</evidence>
<evidence type="ECO:0008006" key="5">
    <source>
        <dbReference type="Google" id="ProtNLM"/>
    </source>
</evidence>
<evidence type="ECO:0000313" key="3">
    <source>
        <dbReference type="EMBL" id="SFL52136.1"/>
    </source>
</evidence>
<dbReference type="Gene3D" id="3.40.50.2300">
    <property type="match status" value="2"/>
</dbReference>
<evidence type="ECO:0000256" key="2">
    <source>
        <dbReference type="SAM" id="SignalP"/>
    </source>
</evidence>
<keyword evidence="4" id="KW-1185">Reference proteome</keyword>
<feature type="region of interest" description="Disordered" evidence="1">
    <location>
        <begin position="621"/>
        <end position="644"/>
    </location>
</feature>
<name>A0A8G2C1K6_DESNO</name>
<feature type="chain" id="PRO_5034490896" description="Leucine-binding protein domain-containing protein" evidence="2">
    <location>
        <begin position="24"/>
        <end position="644"/>
    </location>
</feature>
<dbReference type="Proteomes" id="UP000199581">
    <property type="component" value="Unassembled WGS sequence"/>
</dbReference>
<dbReference type="InterPro" id="IPR028082">
    <property type="entry name" value="Peripla_BP_I"/>
</dbReference>
<accession>A0A8G2C1K6</accession>
<comment type="caution">
    <text evidence="3">The sequence shown here is derived from an EMBL/GenBank/DDBJ whole genome shotgun (WGS) entry which is preliminary data.</text>
</comment>
<dbReference type="EMBL" id="FOTO01000003">
    <property type="protein sequence ID" value="SFL52136.1"/>
    <property type="molecule type" value="Genomic_DNA"/>
</dbReference>
<protein>
    <recommendedName>
        <fullName evidence="5">Leucine-binding protein domain-containing protein</fullName>
    </recommendedName>
</protein>
<dbReference type="SUPFAM" id="SSF53822">
    <property type="entry name" value="Periplasmic binding protein-like I"/>
    <property type="match status" value="1"/>
</dbReference>
<feature type="signal peptide" evidence="2">
    <location>
        <begin position="1"/>
        <end position="23"/>
    </location>
</feature>
<feature type="compositionally biased region" description="Basic and acidic residues" evidence="1">
    <location>
        <begin position="621"/>
        <end position="635"/>
    </location>
</feature>
<gene>
    <name evidence="3" type="ORF">SAMN05421830_10394</name>
</gene>
<dbReference type="OrthoDB" id="5410879at2"/>
<dbReference type="AlphaFoldDB" id="A0A8G2C1K6"/>
<organism evidence="3 4">
    <name type="scientific">Desulfomicrobium norvegicum (strain DSM 1741 / NCIMB 8310)</name>
    <name type="common">Desulfovibrio baculatus (strain Norway 4)</name>
    <name type="synonym">Desulfovibrio desulfuricans (strain Norway 4)</name>
    <dbReference type="NCBI Taxonomy" id="52561"/>
    <lineage>
        <taxon>Bacteria</taxon>
        <taxon>Pseudomonadati</taxon>
        <taxon>Thermodesulfobacteriota</taxon>
        <taxon>Desulfovibrionia</taxon>
        <taxon>Desulfovibrionales</taxon>
        <taxon>Desulfomicrobiaceae</taxon>
        <taxon>Desulfomicrobium</taxon>
    </lineage>
</organism>